<gene>
    <name evidence="1" type="ORF">ETSY2_01970</name>
</gene>
<keyword evidence="2" id="KW-1185">Reference proteome</keyword>
<dbReference type="Proteomes" id="UP000019140">
    <property type="component" value="Unassembled WGS sequence"/>
</dbReference>
<protein>
    <submittedName>
        <fullName evidence="1">Uncharacterized protein</fullName>
    </submittedName>
</protein>
<name>W4MFN6_9BACT</name>
<accession>W4MFN6</accession>
<comment type="caution">
    <text evidence="1">The sequence shown here is derived from an EMBL/GenBank/DDBJ whole genome shotgun (WGS) entry which is preliminary data.</text>
</comment>
<reference evidence="1 2" key="1">
    <citation type="journal article" date="2014" name="Nature">
        <title>An environmental bacterial taxon with a large and distinct metabolic repertoire.</title>
        <authorList>
            <person name="Wilson M.C."/>
            <person name="Mori T."/>
            <person name="Ruckert C."/>
            <person name="Uria A.R."/>
            <person name="Helf M.J."/>
            <person name="Takada K."/>
            <person name="Gernert C."/>
            <person name="Steffens U.A."/>
            <person name="Heycke N."/>
            <person name="Schmitt S."/>
            <person name="Rinke C."/>
            <person name="Helfrich E.J."/>
            <person name="Brachmann A.O."/>
            <person name="Gurgui C."/>
            <person name="Wakimoto T."/>
            <person name="Kracht M."/>
            <person name="Crusemann M."/>
            <person name="Hentschel U."/>
            <person name="Abe I."/>
            <person name="Matsunaga S."/>
            <person name="Kalinowski J."/>
            <person name="Takeyama H."/>
            <person name="Piel J."/>
        </authorList>
    </citation>
    <scope>NUCLEOTIDE SEQUENCE [LARGE SCALE GENOMIC DNA]</scope>
    <source>
        <strain evidence="2">TSY2</strain>
    </source>
</reference>
<organism evidence="1 2">
    <name type="scientific">Candidatus Entotheonella gemina</name>
    <dbReference type="NCBI Taxonomy" id="1429439"/>
    <lineage>
        <taxon>Bacteria</taxon>
        <taxon>Pseudomonadati</taxon>
        <taxon>Nitrospinota/Tectimicrobiota group</taxon>
        <taxon>Candidatus Tectimicrobiota</taxon>
        <taxon>Candidatus Entotheonellia</taxon>
        <taxon>Candidatus Entotheonellales</taxon>
        <taxon>Candidatus Entotheonellaceae</taxon>
        <taxon>Candidatus Entotheonella</taxon>
    </lineage>
</organism>
<dbReference type="HOGENOM" id="CLU_3181471_0_0_7"/>
<evidence type="ECO:0000313" key="2">
    <source>
        <dbReference type="Proteomes" id="UP000019140"/>
    </source>
</evidence>
<evidence type="ECO:0000313" key="1">
    <source>
        <dbReference type="EMBL" id="ETX09018.1"/>
    </source>
</evidence>
<sequence length="46" mass="5372">MTSNILMQDQRDVTARNRRHVRLRIAAYMLGVDRVVQATNDRGIYP</sequence>
<dbReference type="Gene3D" id="1.10.8.1210">
    <property type="match status" value="1"/>
</dbReference>
<dbReference type="AlphaFoldDB" id="W4MFN6"/>
<dbReference type="EMBL" id="AZHX01000075">
    <property type="protein sequence ID" value="ETX09018.1"/>
    <property type="molecule type" value="Genomic_DNA"/>
</dbReference>
<proteinExistence type="predicted"/>